<dbReference type="PANTHER" id="PTHR31111:SF136">
    <property type="entry name" value="F-BOX ASSOCIATED DOMAIN-CONTAINING PROTEIN"/>
    <property type="match status" value="1"/>
</dbReference>
<dbReference type="PANTHER" id="PTHR31111">
    <property type="entry name" value="BNAA05G37150D PROTEIN-RELATED"/>
    <property type="match status" value="1"/>
</dbReference>
<evidence type="ECO:0000259" key="1">
    <source>
        <dbReference type="Pfam" id="PF08268"/>
    </source>
</evidence>
<gene>
    <name evidence="3" type="ORF">RND81_06G046300</name>
</gene>
<feature type="domain" description="F-box associated beta-propeller type 3" evidence="1">
    <location>
        <begin position="90"/>
        <end position="292"/>
    </location>
</feature>
<comment type="caution">
    <text evidence="3">The sequence shown here is derived from an EMBL/GenBank/DDBJ whole genome shotgun (WGS) entry which is preliminary data.</text>
</comment>
<dbReference type="Pfam" id="PF08268">
    <property type="entry name" value="FBA_3"/>
    <property type="match status" value="1"/>
</dbReference>
<evidence type="ECO:0000313" key="3">
    <source>
        <dbReference type="EMBL" id="KAK9713714.1"/>
    </source>
</evidence>
<dbReference type="NCBIfam" id="TIGR01640">
    <property type="entry name" value="F_box_assoc_1"/>
    <property type="match status" value="1"/>
</dbReference>
<name>A0AAW1K7W7_SAPOF</name>
<sequence length="397" mass="45244">MEYKKAKKCKNKAAIPELPDQVIVEILSKTTSKALGRCNCVSKQWRYSFTTEAFKRRLSYSSGSINVDGMIIAIFPPSTSNLNSTLNGFKLLKFEIPSKFNKNENNGSIVQGKLKMLLPSNLSQFDKCSNIYDGLACVFNQCVDSYSDLSIVLYSIRTNDVVVLPMSTNYDNLSNLARLQKFCFIGFDTLRKEYKIVRMVRCYDLYYDLSDRKSSTTYETLVLGSRSWNRIDGAKVPLSLSRGCASWYGHGICLEGVVFWIHYNATHGSGTYRYTVAAFDLSHDEFYVFDFDKILLESSFNTVPDMCYIAALRGCPTVFALQKKDDHDEVLVCTFSDVKMTTVAWTRTVSTWSFMPYASVSESRFIIRHAGLKTNTGVYLLCKDLDKDFNWEIQVKY</sequence>
<dbReference type="AlphaFoldDB" id="A0AAW1K7W7"/>
<dbReference type="InterPro" id="IPR001810">
    <property type="entry name" value="F-box_dom"/>
</dbReference>
<accession>A0AAW1K7W7</accession>
<reference evidence="3" key="1">
    <citation type="submission" date="2024-03" db="EMBL/GenBank/DDBJ databases">
        <title>WGS assembly of Saponaria officinalis var. Norfolk2.</title>
        <authorList>
            <person name="Jenkins J."/>
            <person name="Shu S."/>
            <person name="Grimwood J."/>
            <person name="Barry K."/>
            <person name="Goodstein D."/>
            <person name="Schmutz J."/>
            <person name="Leebens-Mack J."/>
            <person name="Osbourn A."/>
        </authorList>
    </citation>
    <scope>NUCLEOTIDE SEQUENCE [LARGE SCALE GENOMIC DNA]</scope>
    <source>
        <strain evidence="3">JIC</strain>
    </source>
</reference>
<evidence type="ECO:0000259" key="2">
    <source>
        <dbReference type="Pfam" id="PF12937"/>
    </source>
</evidence>
<dbReference type="Pfam" id="PF12937">
    <property type="entry name" value="F-box-like"/>
    <property type="match status" value="1"/>
</dbReference>
<feature type="domain" description="F-box" evidence="2">
    <location>
        <begin position="15"/>
        <end position="58"/>
    </location>
</feature>
<dbReference type="Proteomes" id="UP001443914">
    <property type="component" value="Unassembled WGS sequence"/>
</dbReference>
<protein>
    <recommendedName>
        <fullName evidence="5">F-box domain-containing protein</fullName>
    </recommendedName>
</protein>
<keyword evidence="4" id="KW-1185">Reference proteome</keyword>
<dbReference type="Gene3D" id="1.20.1280.50">
    <property type="match status" value="1"/>
</dbReference>
<organism evidence="3 4">
    <name type="scientific">Saponaria officinalis</name>
    <name type="common">Common soapwort</name>
    <name type="synonym">Lychnis saponaria</name>
    <dbReference type="NCBI Taxonomy" id="3572"/>
    <lineage>
        <taxon>Eukaryota</taxon>
        <taxon>Viridiplantae</taxon>
        <taxon>Streptophyta</taxon>
        <taxon>Embryophyta</taxon>
        <taxon>Tracheophyta</taxon>
        <taxon>Spermatophyta</taxon>
        <taxon>Magnoliopsida</taxon>
        <taxon>eudicotyledons</taxon>
        <taxon>Gunneridae</taxon>
        <taxon>Pentapetalae</taxon>
        <taxon>Caryophyllales</taxon>
        <taxon>Caryophyllaceae</taxon>
        <taxon>Caryophylleae</taxon>
        <taxon>Saponaria</taxon>
    </lineage>
</organism>
<evidence type="ECO:0008006" key="5">
    <source>
        <dbReference type="Google" id="ProtNLM"/>
    </source>
</evidence>
<dbReference type="InterPro" id="IPR036047">
    <property type="entry name" value="F-box-like_dom_sf"/>
</dbReference>
<dbReference type="SUPFAM" id="SSF81383">
    <property type="entry name" value="F-box domain"/>
    <property type="match status" value="1"/>
</dbReference>
<dbReference type="EMBL" id="JBDFQZ010000006">
    <property type="protein sequence ID" value="KAK9713714.1"/>
    <property type="molecule type" value="Genomic_DNA"/>
</dbReference>
<proteinExistence type="predicted"/>
<evidence type="ECO:0000313" key="4">
    <source>
        <dbReference type="Proteomes" id="UP001443914"/>
    </source>
</evidence>
<dbReference type="InterPro" id="IPR013187">
    <property type="entry name" value="F-box-assoc_dom_typ3"/>
</dbReference>
<dbReference type="InterPro" id="IPR017451">
    <property type="entry name" value="F-box-assoc_interact_dom"/>
</dbReference>